<feature type="non-terminal residue" evidence="1">
    <location>
        <position position="1"/>
    </location>
</feature>
<dbReference type="Proteomes" id="UP000325440">
    <property type="component" value="Unassembled WGS sequence"/>
</dbReference>
<dbReference type="AlphaFoldDB" id="A0A5E4M4B2"/>
<evidence type="ECO:0000313" key="1">
    <source>
        <dbReference type="EMBL" id="VVC24699.1"/>
    </source>
</evidence>
<name>A0A5E4M4B2_9HEMI</name>
<accession>A0A5E4M4B2</accession>
<organism evidence="1 2">
    <name type="scientific">Cinara cedri</name>
    <dbReference type="NCBI Taxonomy" id="506608"/>
    <lineage>
        <taxon>Eukaryota</taxon>
        <taxon>Metazoa</taxon>
        <taxon>Ecdysozoa</taxon>
        <taxon>Arthropoda</taxon>
        <taxon>Hexapoda</taxon>
        <taxon>Insecta</taxon>
        <taxon>Pterygota</taxon>
        <taxon>Neoptera</taxon>
        <taxon>Paraneoptera</taxon>
        <taxon>Hemiptera</taxon>
        <taxon>Sternorrhyncha</taxon>
        <taxon>Aphidomorpha</taxon>
        <taxon>Aphidoidea</taxon>
        <taxon>Aphididae</taxon>
        <taxon>Lachninae</taxon>
        <taxon>Cinara</taxon>
    </lineage>
</organism>
<proteinExistence type="predicted"/>
<evidence type="ECO:0000313" key="2">
    <source>
        <dbReference type="Proteomes" id="UP000325440"/>
    </source>
</evidence>
<keyword evidence="2" id="KW-1185">Reference proteome</keyword>
<reference evidence="1 2" key="1">
    <citation type="submission" date="2019-08" db="EMBL/GenBank/DDBJ databases">
        <authorList>
            <person name="Alioto T."/>
            <person name="Alioto T."/>
            <person name="Gomez Garrido J."/>
        </authorList>
    </citation>
    <scope>NUCLEOTIDE SEQUENCE [LARGE SCALE GENOMIC DNA]</scope>
</reference>
<dbReference type="EMBL" id="CABPRJ010000004">
    <property type="protein sequence ID" value="VVC24699.1"/>
    <property type="molecule type" value="Genomic_DNA"/>
</dbReference>
<protein>
    <submittedName>
        <fullName evidence="1">Uncharacterized protein</fullName>
    </submittedName>
</protein>
<gene>
    <name evidence="1" type="ORF">CINCED_3A010336</name>
</gene>
<sequence>SEEIINEPIVISDEFISDESQTTSPGNSPRASDIMNIPVDKNSIWASSSVINISNSGLKAAIERIVRIRRIF</sequence>